<protein>
    <submittedName>
        <fullName evidence="2">Transporter</fullName>
    </submittedName>
</protein>
<organism evidence="2 3">
    <name type="scientific">Chryseosolibacter histidini</name>
    <dbReference type="NCBI Taxonomy" id="2782349"/>
    <lineage>
        <taxon>Bacteria</taxon>
        <taxon>Pseudomonadati</taxon>
        <taxon>Bacteroidota</taxon>
        <taxon>Cytophagia</taxon>
        <taxon>Cytophagales</taxon>
        <taxon>Chryseotaleaceae</taxon>
        <taxon>Chryseosolibacter</taxon>
    </lineage>
</organism>
<name>A0AAP2DLG7_9BACT</name>
<feature type="chain" id="PRO_5042826905" evidence="1">
    <location>
        <begin position="27"/>
        <end position="275"/>
    </location>
</feature>
<evidence type="ECO:0000313" key="2">
    <source>
        <dbReference type="EMBL" id="MBT1698553.1"/>
    </source>
</evidence>
<feature type="signal peptide" evidence="1">
    <location>
        <begin position="1"/>
        <end position="26"/>
    </location>
</feature>
<dbReference type="EMBL" id="JAHESF010000015">
    <property type="protein sequence ID" value="MBT1698553.1"/>
    <property type="molecule type" value="Genomic_DNA"/>
</dbReference>
<proteinExistence type="predicted"/>
<evidence type="ECO:0000313" key="3">
    <source>
        <dbReference type="Proteomes" id="UP001319200"/>
    </source>
</evidence>
<dbReference type="RefSeq" id="WP_254164874.1">
    <property type="nucleotide sequence ID" value="NZ_JAHESF010000015.1"/>
</dbReference>
<sequence length="275" mass="30414">MKNITTYLRLVIGSWLCIISATSALAQAQKGYHLFNPVPRENMREFSIDRPDVTESPISVDAGHFQFEGDLAKWTRDTRNASSNRTISFMNGLYKMGITHSWDIHIGIELYNVYQNAEGETQDKGYGATTLRLKHNFWGNDGETSTALGIIPYVTFTSGNPLDSDIVYGAGFPFSYGLTDNLDLGAQAQFDFIPRETGGHELSFFQTVVLGGGLIGNLDFYIEGLAIFPHGESQLLMNGGLIYNFTPNVKVDLATNQGLTTEAPTRVYLGLSFRI</sequence>
<keyword evidence="1" id="KW-0732">Signal</keyword>
<dbReference type="InterPro" id="IPR025737">
    <property type="entry name" value="FApF"/>
</dbReference>
<evidence type="ECO:0000256" key="1">
    <source>
        <dbReference type="SAM" id="SignalP"/>
    </source>
</evidence>
<dbReference type="Pfam" id="PF13557">
    <property type="entry name" value="Phenol_MetA_deg"/>
    <property type="match status" value="1"/>
</dbReference>
<dbReference type="Proteomes" id="UP001319200">
    <property type="component" value="Unassembled WGS sequence"/>
</dbReference>
<accession>A0AAP2DLG7</accession>
<gene>
    <name evidence="2" type="ORF">KK083_16800</name>
</gene>
<keyword evidence="3" id="KW-1185">Reference proteome</keyword>
<comment type="caution">
    <text evidence="2">The sequence shown here is derived from an EMBL/GenBank/DDBJ whole genome shotgun (WGS) entry which is preliminary data.</text>
</comment>
<reference evidence="2 3" key="1">
    <citation type="submission" date="2021-05" db="EMBL/GenBank/DDBJ databases">
        <title>A Polyphasic approach of four new species of the genus Ohtaekwangia: Ohtaekwangia histidinii sp. nov., Ohtaekwangia cretensis sp. nov., Ohtaekwangia indiensis sp. nov., Ohtaekwangia reichenbachii sp. nov. from diverse environment.</title>
        <authorList>
            <person name="Octaviana S."/>
        </authorList>
    </citation>
    <scope>NUCLEOTIDE SEQUENCE [LARGE SCALE GENOMIC DNA]</scope>
    <source>
        <strain evidence="2 3">PWU4</strain>
    </source>
</reference>
<dbReference type="AlphaFoldDB" id="A0AAP2DLG7"/>